<dbReference type="FunFam" id="3.30.2130.10:FF:000001">
    <property type="entry name" value="Bifunctional aspartokinase/homoserine dehydrogenase"/>
    <property type="match status" value="1"/>
</dbReference>
<comment type="pathway">
    <text evidence="1 15">Amino-acid biosynthesis; L-lysine biosynthesis via DAP pathway; (S)-tetrahydrodipicolinate from L-aspartate: step 1/4.</text>
</comment>
<evidence type="ECO:0000313" key="18">
    <source>
        <dbReference type="Proteomes" id="UP000324162"/>
    </source>
</evidence>
<keyword evidence="8 13" id="KW-0547">Nucleotide-binding</keyword>
<dbReference type="FunFam" id="3.40.1160.10:FF:000002">
    <property type="entry name" value="Aspartokinase"/>
    <property type="match status" value="1"/>
</dbReference>
<evidence type="ECO:0000256" key="15">
    <source>
        <dbReference type="RuleBase" id="RU004249"/>
    </source>
</evidence>
<dbReference type="PIRSF" id="PIRSF000726">
    <property type="entry name" value="Asp_kin"/>
    <property type="match status" value="1"/>
</dbReference>
<dbReference type="InterPro" id="IPR005260">
    <property type="entry name" value="Asp_kin_monofn"/>
</dbReference>
<feature type="binding site" evidence="13">
    <location>
        <begin position="209"/>
        <end position="210"/>
    </location>
    <ligand>
        <name>ATP</name>
        <dbReference type="ChEBI" id="CHEBI:30616"/>
    </ligand>
</feature>
<comment type="pathway">
    <text evidence="2 15">Amino-acid biosynthesis; L-methionine biosynthesis via de novo pathway; L-homoserine from L-aspartate: step 1/3.</text>
</comment>
<feature type="binding site" evidence="13">
    <location>
        <position position="184"/>
    </location>
    <ligand>
        <name>ATP</name>
        <dbReference type="ChEBI" id="CHEBI:30616"/>
    </ligand>
</feature>
<evidence type="ECO:0000259" key="16">
    <source>
        <dbReference type="PROSITE" id="PS51671"/>
    </source>
</evidence>
<dbReference type="AlphaFoldDB" id="A0AB73BFZ3"/>
<comment type="caution">
    <text evidence="17">The sequence shown here is derived from an EMBL/GenBank/DDBJ whole genome shotgun (WGS) entry which is preliminary data.</text>
</comment>
<evidence type="ECO:0000256" key="5">
    <source>
        <dbReference type="ARBA" id="ARBA00022605"/>
    </source>
</evidence>
<keyword evidence="10 13" id="KW-0067">ATP-binding</keyword>
<dbReference type="PROSITE" id="PS51671">
    <property type="entry name" value="ACT"/>
    <property type="match status" value="1"/>
</dbReference>
<feature type="binding site" evidence="13">
    <location>
        <position position="179"/>
    </location>
    <ligand>
        <name>ATP</name>
        <dbReference type="ChEBI" id="CHEBI:30616"/>
    </ligand>
</feature>
<dbReference type="NCBIfam" id="TIGR00656">
    <property type="entry name" value="asp_kin_monofn"/>
    <property type="match status" value="1"/>
</dbReference>
<dbReference type="GO" id="GO:0009090">
    <property type="term" value="P:homoserine biosynthetic process"/>
    <property type="evidence" value="ECO:0007669"/>
    <property type="project" value="TreeGrafter"/>
</dbReference>
<dbReference type="InterPro" id="IPR045865">
    <property type="entry name" value="ACT-like_dom_sf"/>
</dbReference>
<feature type="binding site" evidence="13">
    <location>
        <begin position="7"/>
        <end position="10"/>
    </location>
    <ligand>
        <name>ATP</name>
        <dbReference type="ChEBI" id="CHEBI:30616"/>
    </ligand>
</feature>
<keyword evidence="7" id="KW-0677">Repeat</keyword>
<evidence type="ECO:0000256" key="4">
    <source>
        <dbReference type="ARBA" id="ARBA00010122"/>
    </source>
</evidence>
<dbReference type="InterPro" id="IPR001341">
    <property type="entry name" value="Asp_kinase"/>
</dbReference>
<evidence type="ECO:0000256" key="8">
    <source>
        <dbReference type="ARBA" id="ARBA00022741"/>
    </source>
</evidence>
<dbReference type="NCBIfam" id="TIGR00657">
    <property type="entry name" value="asp_kinases"/>
    <property type="match status" value="1"/>
</dbReference>
<dbReference type="InterPro" id="IPR002912">
    <property type="entry name" value="ACT_dom"/>
</dbReference>
<dbReference type="Gene3D" id="3.30.2130.10">
    <property type="entry name" value="VC0802-like"/>
    <property type="match status" value="1"/>
</dbReference>
<accession>A0AB73BFZ3</accession>
<evidence type="ECO:0000256" key="9">
    <source>
        <dbReference type="ARBA" id="ARBA00022777"/>
    </source>
</evidence>
<keyword evidence="9 14" id="KW-0418">Kinase</keyword>
<dbReference type="NCBIfam" id="NF005154">
    <property type="entry name" value="PRK06635.1-2"/>
    <property type="match status" value="1"/>
</dbReference>
<keyword evidence="11" id="KW-0457">Lysine biosynthesis</keyword>
<dbReference type="InterPro" id="IPR001048">
    <property type="entry name" value="Asp/Glu/Uridylate_kinase"/>
</dbReference>
<dbReference type="EMBL" id="SEUK01000050">
    <property type="protein sequence ID" value="KAA1159722.1"/>
    <property type="molecule type" value="Genomic_DNA"/>
</dbReference>
<dbReference type="SUPFAM" id="SSF55021">
    <property type="entry name" value="ACT-like"/>
    <property type="match status" value="2"/>
</dbReference>
<comment type="catalytic activity">
    <reaction evidence="12 14">
        <text>L-aspartate + ATP = 4-phospho-L-aspartate + ADP</text>
        <dbReference type="Rhea" id="RHEA:23776"/>
        <dbReference type="ChEBI" id="CHEBI:29991"/>
        <dbReference type="ChEBI" id="CHEBI:30616"/>
        <dbReference type="ChEBI" id="CHEBI:57535"/>
        <dbReference type="ChEBI" id="CHEBI:456216"/>
        <dbReference type="EC" id="2.7.2.4"/>
    </reaction>
</comment>
<keyword evidence="6 14" id="KW-0808">Transferase</keyword>
<organism evidence="17 18">
    <name type="scientific">Pseudoalteromonas fuliginea</name>
    <dbReference type="NCBI Taxonomy" id="1872678"/>
    <lineage>
        <taxon>Bacteria</taxon>
        <taxon>Pseudomonadati</taxon>
        <taxon>Pseudomonadota</taxon>
        <taxon>Gammaproteobacteria</taxon>
        <taxon>Alteromonadales</taxon>
        <taxon>Pseudoalteromonadaceae</taxon>
        <taxon>Pseudoalteromonas</taxon>
    </lineage>
</organism>
<dbReference type="InterPro" id="IPR054352">
    <property type="entry name" value="ACT_Aspartokinase"/>
</dbReference>
<sequence>MALIVQKFGGTSVGSIERIEAVADLVVKTRQQGHQVVVVLSAMSGETNRLINLAKQIDTRPSSRELDVLISTGEQVSVSLLAMAIIKRGHSAVSLLADQVNILTDNMFGKARIAEVAATRLKHELEHNRIAIIAGFQGRDVEGNITTLGRGGTDTSAVEIAAAIKADECQIYTDVDGVYTTDPRVEPNARRMSQVTFAEMLELASLGAKVLHIRSVEAAGKHNVPLRVLSSFNPDEGTLISFEENDMPSKVVSGIAFNRDECLIKVQGVPTGTQYLSKILKLFAENGIEIDMINQVNHNFEKIDYAFTVHTNDYLQAIELLTEQQVQLSVQNICGLTTVAKVSAVGMGMKSHSGVASLFFEALAQENINVVLVSTSEIKISVLIDEKYLELAVRALHKVFLTENE</sequence>
<keyword evidence="5 15" id="KW-0028">Amino-acid biosynthesis</keyword>
<dbReference type="SUPFAM" id="SSF53633">
    <property type="entry name" value="Carbamate kinase-like"/>
    <property type="match status" value="1"/>
</dbReference>
<evidence type="ECO:0000256" key="12">
    <source>
        <dbReference type="ARBA" id="ARBA00047872"/>
    </source>
</evidence>
<reference evidence="17 18" key="1">
    <citation type="submission" date="2019-01" db="EMBL/GenBank/DDBJ databases">
        <title>Genome sequences of marine Pseudoalteromonas species.</title>
        <authorList>
            <person name="Boraston A.B."/>
            <person name="Hehemann J.-H."/>
            <person name="Vickers C.J."/>
            <person name="Salama-Alber O."/>
            <person name="Abe K."/>
            <person name="Hettle A.J."/>
        </authorList>
    </citation>
    <scope>NUCLEOTIDE SEQUENCE [LARGE SCALE GENOMIC DNA]</scope>
    <source>
        <strain evidence="17 18">PS42</strain>
    </source>
</reference>
<dbReference type="PANTHER" id="PTHR21499:SF3">
    <property type="entry name" value="ASPARTOKINASE"/>
    <property type="match status" value="1"/>
</dbReference>
<feature type="binding site" evidence="13">
    <location>
        <position position="74"/>
    </location>
    <ligand>
        <name>substrate</name>
    </ligand>
</feature>
<evidence type="ECO:0000256" key="10">
    <source>
        <dbReference type="ARBA" id="ARBA00022840"/>
    </source>
</evidence>
<dbReference type="GO" id="GO:0005829">
    <property type="term" value="C:cytosol"/>
    <property type="evidence" value="ECO:0007669"/>
    <property type="project" value="TreeGrafter"/>
</dbReference>
<dbReference type="PANTHER" id="PTHR21499">
    <property type="entry name" value="ASPARTATE KINASE"/>
    <property type="match status" value="1"/>
</dbReference>
<dbReference type="Proteomes" id="UP000324162">
    <property type="component" value="Unassembled WGS sequence"/>
</dbReference>
<dbReference type="InterPro" id="IPR036393">
    <property type="entry name" value="AceGlu_kinase-like_sf"/>
</dbReference>
<evidence type="ECO:0000256" key="7">
    <source>
        <dbReference type="ARBA" id="ARBA00022737"/>
    </source>
</evidence>
<dbReference type="PROSITE" id="PS00324">
    <property type="entry name" value="ASPARTOKINASE"/>
    <property type="match status" value="1"/>
</dbReference>
<evidence type="ECO:0000256" key="13">
    <source>
        <dbReference type="PIRSR" id="PIRSR000726-1"/>
    </source>
</evidence>
<dbReference type="GO" id="GO:0005524">
    <property type="term" value="F:ATP binding"/>
    <property type="evidence" value="ECO:0007669"/>
    <property type="project" value="UniProtKB-KW"/>
</dbReference>
<feature type="domain" description="ACT" evidence="16">
    <location>
        <begin position="344"/>
        <end position="405"/>
    </location>
</feature>
<gene>
    <name evidence="17" type="ORF">EU508_11340</name>
</gene>
<dbReference type="CDD" id="cd04891">
    <property type="entry name" value="ACT_AK-LysC-DapG-like_1"/>
    <property type="match status" value="1"/>
</dbReference>
<name>A0AB73BFZ3_9GAMM</name>
<dbReference type="Gene3D" id="3.40.1160.10">
    <property type="entry name" value="Acetylglutamate kinase-like"/>
    <property type="match status" value="1"/>
</dbReference>
<dbReference type="InterPro" id="IPR041740">
    <property type="entry name" value="AKii-LysC-BS"/>
</dbReference>
<evidence type="ECO:0000256" key="11">
    <source>
        <dbReference type="ARBA" id="ARBA00023154"/>
    </source>
</evidence>
<dbReference type="GO" id="GO:0004072">
    <property type="term" value="F:aspartate kinase activity"/>
    <property type="evidence" value="ECO:0007669"/>
    <property type="project" value="UniProtKB-EC"/>
</dbReference>
<dbReference type="NCBIfam" id="NF005155">
    <property type="entry name" value="PRK06635.1-4"/>
    <property type="match status" value="1"/>
</dbReference>
<dbReference type="Pfam" id="PF00696">
    <property type="entry name" value="AA_kinase"/>
    <property type="match status" value="1"/>
</dbReference>
<evidence type="ECO:0000256" key="1">
    <source>
        <dbReference type="ARBA" id="ARBA00004766"/>
    </source>
</evidence>
<dbReference type="GO" id="GO:0009089">
    <property type="term" value="P:lysine biosynthetic process via diaminopimelate"/>
    <property type="evidence" value="ECO:0007669"/>
    <property type="project" value="InterPro"/>
</dbReference>
<evidence type="ECO:0000313" key="17">
    <source>
        <dbReference type="EMBL" id="KAA1159722.1"/>
    </source>
</evidence>
<comment type="pathway">
    <text evidence="3 15">Amino-acid biosynthesis; L-threonine biosynthesis; L-threonine from L-aspartate: step 1/5.</text>
</comment>
<dbReference type="RefSeq" id="WP_149614400.1">
    <property type="nucleotide sequence ID" value="NZ_JBBMQW010000003.1"/>
</dbReference>
<comment type="similarity">
    <text evidence="4 14">Belongs to the aspartokinase family.</text>
</comment>
<dbReference type="InterPro" id="IPR018042">
    <property type="entry name" value="Aspartate_kinase_CS"/>
</dbReference>
<feature type="binding site" evidence="13">
    <location>
        <position position="47"/>
    </location>
    <ligand>
        <name>substrate</name>
    </ligand>
</feature>
<dbReference type="CDD" id="cd04261">
    <property type="entry name" value="AAK_AKii-LysC-BS"/>
    <property type="match status" value="1"/>
</dbReference>
<proteinExistence type="inferred from homology"/>
<dbReference type="Pfam" id="PF22468">
    <property type="entry name" value="ACT_9"/>
    <property type="match status" value="1"/>
</dbReference>
<evidence type="ECO:0000256" key="14">
    <source>
        <dbReference type="RuleBase" id="RU003448"/>
    </source>
</evidence>
<dbReference type="EC" id="2.7.2.4" evidence="14"/>
<protein>
    <recommendedName>
        <fullName evidence="14">Aspartokinase</fullName>
        <ecNumber evidence="14">2.7.2.4</ecNumber>
    </recommendedName>
</protein>
<evidence type="ECO:0000256" key="3">
    <source>
        <dbReference type="ARBA" id="ARBA00005139"/>
    </source>
</evidence>
<dbReference type="CDD" id="cd04923">
    <property type="entry name" value="ACT_AK-LysC-DapG-like_2"/>
    <property type="match status" value="1"/>
</dbReference>
<evidence type="ECO:0000256" key="6">
    <source>
        <dbReference type="ARBA" id="ARBA00022679"/>
    </source>
</evidence>
<evidence type="ECO:0000256" key="2">
    <source>
        <dbReference type="ARBA" id="ARBA00004986"/>
    </source>
</evidence>
<feature type="binding site" evidence="13">
    <location>
        <begin position="173"/>
        <end position="174"/>
    </location>
    <ligand>
        <name>ATP</name>
        <dbReference type="ChEBI" id="CHEBI:30616"/>
    </ligand>
</feature>